<evidence type="ECO:0000313" key="1">
    <source>
        <dbReference type="EMBL" id="THU97127.1"/>
    </source>
</evidence>
<sequence length="422" mass="45902">MTQQQPPKRVYTIASEAIPGKKQQLIRKNNDVHAPTGLSIKEGKMHTPRQNGLETLSDLYSPLWHIEEADFVGWKSESVDRVGPTDEKTNETRAKRLIGSPADTVNSNSGLTVTEYHCQGFVYPFSNSRGDDFSINPSLSEPSLWDETDSADTTCEFGISNPKSFFGAQSPVQALSHERASTGDLAHLQIVDDETRMSASAYEGIAMPLRDGLSWIPNAPSTLDFSSSTSDFSSSTSDFSPSTSDFSPSTSGFSPTTLDFSPTFSPTTSASGASPTTPYSPNAFFFTYSEIQPPPIPHTLFIENGDEGGLNADINQRYSTNENEYMGSRTDSAIDPQVPLGQEKANASPESFLTTNVLGLICSSYLVTPWRQTVSLSRTRVSSLIHRTMHIEKTCSNGSQEASRIGKMAAGRLQRLSGMVMA</sequence>
<reference evidence="1 2" key="1">
    <citation type="journal article" date="2019" name="Nat. Ecol. Evol.">
        <title>Megaphylogeny resolves global patterns of mushroom evolution.</title>
        <authorList>
            <person name="Varga T."/>
            <person name="Krizsan K."/>
            <person name="Foldi C."/>
            <person name="Dima B."/>
            <person name="Sanchez-Garcia M."/>
            <person name="Sanchez-Ramirez S."/>
            <person name="Szollosi G.J."/>
            <person name="Szarkandi J.G."/>
            <person name="Papp V."/>
            <person name="Albert L."/>
            <person name="Andreopoulos W."/>
            <person name="Angelini C."/>
            <person name="Antonin V."/>
            <person name="Barry K.W."/>
            <person name="Bougher N.L."/>
            <person name="Buchanan P."/>
            <person name="Buyck B."/>
            <person name="Bense V."/>
            <person name="Catcheside P."/>
            <person name="Chovatia M."/>
            <person name="Cooper J."/>
            <person name="Damon W."/>
            <person name="Desjardin D."/>
            <person name="Finy P."/>
            <person name="Geml J."/>
            <person name="Haridas S."/>
            <person name="Hughes K."/>
            <person name="Justo A."/>
            <person name="Karasinski D."/>
            <person name="Kautmanova I."/>
            <person name="Kiss B."/>
            <person name="Kocsube S."/>
            <person name="Kotiranta H."/>
            <person name="LaButti K.M."/>
            <person name="Lechner B.E."/>
            <person name="Liimatainen K."/>
            <person name="Lipzen A."/>
            <person name="Lukacs Z."/>
            <person name="Mihaltcheva S."/>
            <person name="Morgado L.N."/>
            <person name="Niskanen T."/>
            <person name="Noordeloos M.E."/>
            <person name="Ohm R.A."/>
            <person name="Ortiz-Santana B."/>
            <person name="Ovrebo C."/>
            <person name="Racz N."/>
            <person name="Riley R."/>
            <person name="Savchenko A."/>
            <person name="Shiryaev A."/>
            <person name="Soop K."/>
            <person name="Spirin V."/>
            <person name="Szebenyi C."/>
            <person name="Tomsovsky M."/>
            <person name="Tulloss R.E."/>
            <person name="Uehling J."/>
            <person name="Grigoriev I.V."/>
            <person name="Vagvolgyi C."/>
            <person name="Papp T."/>
            <person name="Martin F.M."/>
            <person name="Miettinen O."/>
            <person name="Hibbett D.S."/>
            <person name="Nagy L.G."/>
        </authorList>
    </citation>
    <scope>NUCLEOTIDE SEQUENCE [LARGE SCALE GENOMIC DNA]</scope>
    <source>
        <strain evidence="1 2">CBS 962.96</strain>
    </source>
</reference>
<proteinExistence type="predicted"/>
<dbReference type="EMBL" id="ML179162">
    <property type="protein sequence ID" value="THU97127.1"/>
    <property type="molecule type" value="Genomic_DNA"/>
</dbReference>
<gene>
    <name evidence="1" type="ORF">K435DRAFT_796809</name>
</gene>
<dbReference type="AlphaFoldDB" id="A0A4S8M4L6"/>
<name>A0A4S8M4L6_DENBC</name>
<organism evidence="1 2">
    <name type="scientific">Dendrothele bispora (strain CBS 962.96)</name>
    <dbReference type="NCBI Taxonomy" id="1314807"/>
    <lineage>
        <taxon>Eukaryota</taxon>
        <taxon>Fungi</taxon>
        <taxon>Dikarya</taxon>
        <taxon>Basidiomycota</taxon>
        <taxon>Agaricomycotina</taxon>
        <taxon>Agaricomycetes</taxon>
        <taxon>Agaricomycetidae</taxon>
        <taxon>Agaricales</taxon>
        <taxon>Agaricales incertae sedis</taxon>
        <taxon>Dendrothele</taxon>
    </lineage>
</organism>
<dbReference type="Proteomes" id="UP000297245">
    <property type="component" value="Unassembled WGS sequence"/>
</dbReference>
<accession>A0A4S8M4L6</accession>
<keyword evidence="2" id="KW-1185">Reference proteome</keyword>
<protein>
    <submittedName>
        <fullName evidence="1">Uncharacterized protein</fullName>
    </submittedName>
</protein>
<evidence type="ECO:0000313" key="2">
    <source>
        <dbReference type="Proteomes" id="UP000297245"/>
    </source>
</evidence>